<feature type="compositionally biased region" description="Pro residues" evidence="2">
    <location>
        <begin position="356"/>
        <end position="374"/>
    </location>
</feature>
<name>A0A7K1KS53_9ACTN</name>
<dbReference type="AlphaFoldDB" id="A0A7K1KS53"/>
<dbReference type="RefSeq" id="WP_156214004.1">
    <property type="nucleotide sequence ID" value="NZ_WOFH01000001.1"/>
</dbReference>
<dbReference type="Gene3D" id="3.30.70.2390">
    <property type="match status" value="1"/>
</dbReference>
<organism evidence="6 7">
    <name type="scientific">Actinomadura litoris</name>
    <dbReference type="NCBI Taxonomy" id="2678616"/>
    <lineage>
        <taxon>Bacteria</taxon>
        <taxon>Bacillati</taxon>
        <taxon>Actinomycetota</taxon>
        <taxon>Actinomycetes</taxon>
        <taxon>Streptosporangiales</taxon>
        <taxon>Thermomonosporaceae</taxon>
        <taxon>Actinomadura</taxon>
    </lineage>
</organism>
<evidence type="ECO:0000256" key="1">
    <source>
        <dbReference type="ARBA" id="ARBA00006068"/>
    </source>
</evidence>
<dbReference type="EMBL" id="WOFH01000001">
    <property type="protein sequence ID" value="MUN34992.1"/>
    <property type="molecule type" value="Genomic_DNA"/>
</dbReference>
<dbReference type="PANTHER" id="PTHR33392">
    <property type="entry name" value="POLYISOPRENYL-TEICHOIC ACID--PEPTIDOGLYCAN TEICHOIC ACID TRANSFERASE TAGU"/>
    <property type="match status" value="1"/>
</dbReference>
<proteinExistence type="inferred from homology"/>
<keyword evidence="3" id="KW-1133">Transmembrane helix</keyword>
<keyword evidence="7" id="KW-1185">Reference proteome</keyword>
<keyword evidence="3" id="KW-0472">Membrane</keyword>
<feature type="transmembrane region" description="Helical" evidence="3">
    <location>
        <begin position="40"/>
        <end position="63"/>
    </location>
</feature>
<gene>
    <name evidence="6" type="ORF">GNZ18_00015</name>
</gene>
<dbReference type="Pfam" id="PF13399">
    <property type="entry name" value="LytR_C"/>
    <property type="match status" value="1"/>
</dbReference>
<dbReference type="NCBIfam" id="TIGR00350">
    <property type="entry name" value="lytR_cpsA_psr"/>
    <property type="match status" value="1"/>
</dbReference>
<feature type="region of interest" description="Disordered" evidence="2">
    <location>
        <begin position="1"/>
        <end position="32"/>
    </location>
</feature>
<dbReference type="PANTHER" id="PTHR33392:SF6">
    <property type="entry name" value="POLYISOPRENYL-TEICHOIC ACID--PEPTIDOGLYCAN TEICHOIC ACID TRANSFERASE TAGU"/>
    <property type="match status" value="1"/>
</dbReference>
<keyword evidence="3" id="KW-0812">Transmembrane</keyword>
<feature type="domain" description="Cell envelope-related transcriptional attenuator" evidence="4">
    <location>
        <begin position="115"/>
        <end position="269"/>
    </location>
</feature>
<protein>
    <submittedName>
        <fullName evidence="6">LytR family transcriptional regulator</fullName>
    </submittedName>
</protein>
<dbReference type="Pfam" id="PF03816">
    <property type="entry name" value="LytR_cpsA_psr"/>
    <property type="match status" value="1"/>
</dbReference>
<dbReference type="InterPro" id="IPR050922">
    <property type="entry name" value="LytR/CpsA/Psr_CW_biosynth"/>
</dbReference>
<dbReference type="Proteomes" id="UP000432015">
    <property type="component" value="Unassembled WGS sequence"/>
</dbReference>
<sequence>MQRAAPSRAPSRRAHYRDVYYTDDAPRPPEPPARGRLWRVLGWVSIAMSAVLVAGSLSAYGFWRRLDGQIDREHVDDKLGANRPAKLNNSMNILMIGSDSRAGENARYGQEVGQRSDTTILLHISPGGEQALGISFPRDSMVNLPSCRRTGGGSSPPQLAMINAAFSTGGPACTWRTIESLTRIHIDHFVEVDFAGFKRVVDALNGVEICVPRRIDDPKAELHLRAGPQTVRGDQALGYVRTRYVLGDGSDLDRIKRQQAFMASVVKKATDKGMLTDPGRTFSFLSAATRSIKADDRFTLSVMQKLAGSLRGMSAGKVRFVTVPVQPYPADRNRVQFNQALAEPLFRSIREDNAPPAEPAAPAPVPAQRPSGVPPVPPVPPAQVNVAIYNATRLKGLGRRTADQLTGRGFQVVRVGTRAVPAGAPTQILYGAGAERQAARLAIALPGHPPRPWPGGRPGYVYLVIGKDGAVLSGAKRPMPQVSGEIRADRNICDRT</sequence>
<evidence type="ECO:0000256" key="2">
    <source>
        <dbReference type="SAM" id="MobiDB-lite"/>
    </source>
</evidence>
<feature type="domain" description="LytR/CpsA/Psr regulator C-terminal" evidence="5">
    <location>
        <begin position="383"/>
        <end position="468"/>
    </location>
</feature>
<reference evidence="6 7" key="1">
    <citation type="submission" date="2019-11" db="EMBL/GenBank/DDBJ databases">
        <authorList>
            <person name="Cao P."/>
        </authorList>
    </citation>
    <scope>NUCLEOTIDE SEQUENCE [LARGE SCALE GENOMIC DNA]</scope>
    <source>
        <strain evidence="6 7">NEAU-AAG5</strain>
    </source>
</reference>
<comment type="caution">
    <text evidence="6">The sequence shown here is derived from an EMBL/GenBank/DDBJ whole genome shotgun (WGS) entry which is preliminary data.</text>
</comment>
<feature type="region of interest" description="Disordered" evidence="2">
    <location>
        <begin position="352"/>
        <end position="374"/>
    </location>
</feature>
<evidence type="ECO:0000313" key="7">
    <source>
        <dbReference type="Proteomes" id="UP000432015"/>
    </source>
</evidence>
<dbReference type="Gene3D" id="3.40.630.190">
    <property type="entry name" value="LCP protein"/>
    <property type="match status" value="1"/>
</dbReference>
<evidence type="ECO:0000259" key="4">
    <source>
        <dbReference type="Pfam" id="PF03816"/>
    </source>
</evidence>
<accession>A0A7K1KS53</accession>
<feature type="compositionally biased region" description="Basic and acidic residues" evidence="2">
    <location>
        <begin position="16"/>
        <end position="27"/>
    </location>
</feature>
<comment type="similarity">
    <text evidence="1">Belongs to the LytR/CpsA/Psr (LCP) family.</text>
</comment>
<dbReference type="InterPro" id="IPR004474">
    <property type="entry name" value="LytR_CpsA_psr"/>
</dbReference>
<evidence type="ECO:0000256" key="3">
    <source>
        <dbReference type="SAM" id="Phobius"/>
    </source>
</evidence>
<evidence type="ECO:0000259" key="5">
    <source>
        <dbReference type="Pfam" id="PF13399"/>
    </source>
</evidence>
<evidence type="ECO:0000313" key="6">
    <source>
        <dbReference type="EMBL" id="MUN34992.1"/>
    </source>
</evidence>
<dbReference type="InterPro" id="IPR027381">
    <property type="entry name" value="LytR/CpsA/Psr_C"/>
</dbReference>